<accession>A0A381VSZ6</accession>
<protein>
    <submittedName>
        <fullName evidence="1">Uncharacterized protein</fullName>
    </submittedName>
</protein>
<sequence length="34" mass="3728">VSTHMITPPGLFHQDDIVSLLYLGSTIFALVKTL</sequence>
<proteinExistence type="predicted"/>
<organism evidence="1">
    <name type="scientific">marine metagenome</name>
    <dbReference type="NCBI Taxonomy" id="408172"/>
    <lineage>
        <taxon>unclassified sequences</taxon>
        <taxon>metagenomes</taxon>
        <taxon>ecological metagenomes</taxon>
    </lineage>
</organism>
<feature type="non-terminal residue" evidence="1">
    <location>
        <position position="1"/>
    </location>
</feature>
<dbReference type="AlphaFoldDB" id="A0A381VSZ6"/>
<gene>
    <name evidence="1" type="ORF">METZ01_LOCUS96249</name>
</gene>
<reference evidence="1" key="1">
    <citation type="submission" date="2018-05" db="EMBL/GenBank/DDBJ databases">
        <authorList>
            <person name="Lanie J.A."/>
            <person name="Ng W.-L."/>
            <person name="Kazmierczak K.M."/>
            <person name="Andrzejewski T.M."/>
            <person name="Davidsen T.M."/>
            <person name="Wayne K.J."/>
            <person name="Tettelin H."/>
            <person name="Glass J.I."/>
            <person name="Rusch D."/>
            <person name="Podicherti R."/>
            <person name="Tsui H.-C.T."/>
            <person name="Winkler M.E."/>
        </authorList>
    </citation>
    <scope>NUCLEOTIDE SEQUENCE</scope>
</reference>
<name>A0A381VSZ6_9ZZZZ</name>
<evidence type="ECO:0000313" key="1">
    <source>
        <dbReference type="EMBL" id="SVA43395.1"/>
    </source>
</evidence>
<dbReference type="EMBL" id="UINC01009686">
    <property type="protein sequence ID" value="SVA43395.1"/>
    <property type="molecule type" value="Genomic_DNA"/>
</dbReference>